<dbReference type="Proteomes" id="UP001236014">
    <property type="component" value="Chromosome"/>
</dbReference>
<dbReference type="RefSeq" id="WP_285973102.1">
    <property type="nucleotide sequence ID" value="NZ_CP127294.1"/>
</dbReference>
<dbReference type="Gene3D" id="3.40.50.970">
    <property type="match status" value="1"/>
</dbReference>
<comment type="cofactor">
    <cofactor evidence="1">
        <name>thiamine diphosphate</name>
        <dbReference type="ChEBI" id="CHEBI:58937"/>
    </cofactor>
</comment>
<evidence type="ECO:0000256" key="1">
    <source>
        <dbReference type="ARBA" id="ARBA00001964"/>
    </source>
</evidence>
<dbReference type="EMBL" id="CP127294">
    <property type="protein sequence ID" value="WIX82536.1"/>
    <property type="molecule type" value="Genomic_DNA"/>
</dbReference>
<accession>A0A9Y2IP20</accession>
<dbReference type="InterPro" id="IPR050771">
    <property type="entry name" value="Alpha-ketoacid_DH_E1_comp"/>
</dbReference>
<dbReference type="SUPFAM" id="SSF52518">
    <property type="entry name" value="Thiamin diphosphate-binding fold (THDP-binding)"/>
    <property type="match status" value="1"/>
</dbReference>
<evidence type="ECO:0000313" key="6">
    <source>
        <dbReference type="Proteomes" id="UP001236014"/>
    </source>
</evidence>
<reference evidence="5 6" key="1">
    <citation type="submission" date="2023-06" db="EMBL/GenBank/DDBJ databases">
        <authorList>
            <person name="Oyuntsetseg B."/>
            <person name="Kim S.B."/>
        </authorList>
    </citation>
    <scope>NUCLEOTIDE SEQUENCE [LARGE SCALE GENOMIC DNA]</scope>
    <source>
        <strain evidence="5 6">2-15</strain>
    </source>
</reference>
<protein>
    <submittedName>
        <fullName evidence="5">Pyruvate dehydrogenase (Acetyl-transferring) E1 component subunit alpha</fullName>
    </submittedName>
</protein>
<dbReference type="NCBIfam" id="TIGR03181">
    <property type="entry name" value="PDH_E1_alph_x"/>
    <property type="match status" value="1"/>
</dbReference>
<dbReference type="InterPro" id="IPR029061">
    <property type="entry name" value="THDP-binding"/>
</dbReference>
<organism evidence="5 6">
    <name type="scientific">Amycolatopsis carbonis</name>
    <dbReference type="NCBI Taxonomy" id="715471"/>
    <lineage>
        <taxon>Bacteria</taxon>
        <taxon>Bacillati</taxon>
        <taxon>Actinomycetota</taxon>
        <taxon>Actinomycetes</taxon>
        <taxon>Pseudonocardiales</taxon>
        <taxon>Pseudonocardiaceae</taxon>
        <taxon>Amycolatopsis</taxon>
    </lineage>
</organism>
<feature type="domain" description="Dehydrogenase E1 component" evidence="4">
    <location>
        <begin position="47"/>
        <end position="318"/>
    </location>
</feature>
<dbReference type="GO" id="GO:0009083">
    <property type="term" value="P:branched-chain amino acid catabolic process"/>
    <property type="evidence" value="ECO:0007669"/>
    <property type="project" value="TreeGrafter"/>
</dbReference>
<gene>
    <name evidence="5" type="primary">pdhA</name>
    <name evidence="5" type="ORF">QRX50_18075</name>
</gene>
<dbReference type="AlphaFoldDB" id="A0A9Y2IP20"/>
<dbReference type="PANTHER" id="PTHR43380">
    <property type="entry name" value="2-OXOISOVALERATE DEHYDROGENASE SUBUNIT ALPHA, MITOCHONDRIAL"/>
    <property type="match status" value="1"/>
</dbReference>
<dbReference type="GO" id="GO:0000287">
    <property type="term" value="F:magnesium ion binding"/>
    <property type="evidence" value="ECO:0007669"/>
    <property type="project" value="UniProtKB-ARBA"/>
</dbReference>
<keyword evidence="6" id="KW-1185">Reference proteome</keyword>
<sequence>MTTTERTAASFFLPSEEPLGLINADGAPVAEPALEMPADDVLLRLHRAMVSGRRFDAQATALTKQGRLAVYPSARGQEAGEIGSILALRPQDWLFPTYRDSMAVVARGVDPVEVLTLLRGDWHCGYDPYRANVAPQCTPLATNTLHAVGFAHAAKTKGEDTVALVLLGDGATSEGDTHEALNFAAVWQSPVVFLVQNNGYAISVPLSKQTAAPSLAHKGVGYGMPSVLVDGNDAAAVHAVVEQAVARAAAGGGPTLIEALTYRVESHTNADDASRYRDRAEVEAWLTRDPIARLERYLTDRGLLDDAAREEISARAETEATSLRERMNTDTVLDPADLFRHVYAEPTAALRRQAEDLTAELSLGAEE</sequence>
<dbReference type="InterPro" id="IPR017596">
    <property type="entry name" value="PdhA/BkdA"/>
</dbReference>
<evidence type="ECO:0000259" key="4">
    <source>
        <dbReference type="Pfam" id="PF00676"/>
    </source>
</evidence>
<dbReference type="CDD" id="cd02000">
    <property type="entry name" value="TPP_E1_PDC_ADC_BCADC"/>
    <property type="match status" value="1"/>
</dbReference>
<dbReference type="KEGG" id="acab:QRX50_18075"/>
<name>A0A9Y2IP20_9PSEU</name>
<keyword evidence="5" id="KW-0670">Pyruvate</keyword>
<dbReference type="InterPro" id="IPR001017">
    <property type="entry name" value="DH_E1"/>
</dbReference>
<dbReference type="GO" id="GO:0016624">
    <property type="term" value="F:oxidoreductase activity, acting on the aldehyde or oxo group of donors, disulfide as acceptor"/>
    <property type="evidence" value="ECO:0007669"/>
    <property type="project" value="InterPro"/>
</dbReference>
<proteinExistence type="predicted"/>
<evidence type="ECO:0000313" key="5">
    <source>
        <dbReference type="EMBL" id="WIX82536.1"/>
    </source>
</evidence>
<evidence type="ECO:0000256" key="2">
    <source>
        <dbReference type="ARBA" id="ARBA00023002"/>
    </source>
</evidence>
<keyword evidence="2" id="KW-0560">Oxidoreductase</keyword>
<dbReference type="PANTHER" id="PTHR43380:SF1">
    <property type="entry name" value="2-OXOISOVALERATE DEHYDROGENASE SUBUNIT ALPHA, MITOCHONDRIAL"/>
    <property type="match status" value="1"/>
</dbReference>
<dbReference type="Pfam" id="PF00676">
    <property type="entry name" value="E1_dh"/>
    <property type="match status" value="1"/>
</dbReference>
<keyword evidence="3" id="KW-0786">Thiamine pyrophosphate</keyword>
<evidence type="ECO:0000256" key="3">
    <source>
        <dbReference type="ARBA" id="ARBA00023052"/>
    </source>
</evidence>